<dbReference type="InterPro" id="IPR044861">
    <property type="entry name" value="IPNS-like_FE2OG_OXY"/>
</dbReference>
<comment type="caution">
    <text evidence="3">The sequence shown here is derived from an EMBL/GenBank/DDBJ whole genome shotgun (WGS) entry which is preliminary data.</text>
</comment>
<dbReference type="EMBL" id="WJQU01000002">
    <property type="protein sequence ID" value="KAJ6644175.1"/>
    <property type="molecule type" value="Genomic_DNA"/>
</dbReference>
<dbReference type="Pfam" id="PF03171">
    <property type="entry name" value="2OG-FeII_Oxy"/>
    <property type="match status" value="1"/>
</dbReference>
<dbReference type="InterPro" id="IPR005123">
    <property type="entry name" value="Oxoglu/Fe-dep_dioxygenase_dom"/>
</dbReference>
<organism evidence="3 4">
    <name type="scientific">Pseudolycoriella hygida</name>
    <dbReference type="NCBI Taxonomy" id="35572"/>
    <lineage>
        <taxon>Eukaryota</taxon>
        <taxon>Metazoa</taxon>
        <taxon>Ecdysozoa</taxon>
        <taxon>Arthropoda</taxon>
        <taxon>Hexapoda</taxon>
        <taxon>Insecta</taxon>
        <taxon>Pterygota</taxon>
        <taxon>Neoptera</taxon>
        <taxon>Endopterygota</taxon>
        <taxon>Diptera</taxon>
        <taxon>Nematocera</taxon>
        <taxon>Sciaroidea</taxon>
        <taxon>Sciaridae</taxon>
        <taxon>Pseudolycoriella</taxon>
    </lineage>
</organism>
<dbReference type="PROSITE" id="PS51471">
    <property type="entry name" value="FE2OG_OXY"/>
    <property type="match status" value="1"/>
</dbReference>
<dbReference type="InterPro" id="IPR026992">
    <property type="entry name" value="DIOX_N"/>
</dbReference>
<name>A0A9Q0S5M1_9DIPT</name>
<keyword evidence="4" id="KW-1185">Reference proteome</keyword>
<evidence type="ECO:0000256" key="1">
    <source>
        <dbReference type="RuleBase" id="RU003682"/>
    </source>
</evidence>
<evidence type="ECO:0000313" key="4">
    <source>
        <dbReference type="Proteomes" id="UP001151699"/>
    </source>
</evidence>
<evidence type="ECO:0000259" key="2">
    <source>
        <dbReference type="PROSITE" id="PS51471"/>
    </source>
</evidence>
<dbReference type="OrthoDB" id="288590at2759"/>
<dbReference type="GO" id="GO:0046872">
    <property type="term" value="F:metal ion binding"/>
    <property type="evidence" value="ECO:0007669"/>
    <property type="project" value="UniProtKB-KW"/>
</dbReference>
<keyword evidence="1" id="KW-0408">Iron</keyword>
<keyword evidence="1" id="KW-0479">Metal-binding</keyword>
<dbReference type="InterPro" id="IPR027443">
    <property type="entry name" value="IPNS-like_sf"/>
</dbReference>
<dbReference type="SUPFAM" id="SSF51197">
    <property type="entry name" value="Clavaminate synthase-like"/>
    <property type="match status" value="1"/>
</dbReference>
<dbReference type="PRINTS" id="PR00682">
    <property type="entry name" value="IPNSYNTHASE"/>
</dbReference>
<gene>
    <name evidence="3" type="ORF">Bhyg_09142</name>
</gene>
<keyword evidence="1" id="KW-0560">Oxidoreductase</keyword>
<dbReference type="Pfam" id="PF14226">
    <property type="entry name" value="DIOX_N"/>
    <property type="match status" value="1"/>
</dbReference>
<proteinExistence type="inferred from homology"/>
<dbReference type="PANTHER" id="PTHR47990">
    <property type="entry name" value="2-OXOGLUTARATE (2OG) AND FE(II)-DEPENDENT OXYGENASE SUPERFAMILY PROTEIN-RELATED"/>
    <property type="match status" value="1"/>
</dbReference>
<dbReference type="GO" id="GO:0016491">
    <property type="term" value="F:oxidoreductase activity"/>
    <property type="evidence" value="ECO:0007669"/>
    <property type="project" value="UniProtKB-KW"/>
</dbReference>
<dbReference type="Proteomes" id="UP001151699">
    <property type="component" value="Chromosome B"/>
</dbReference>
<accession>A0A9Q0S5M1</accession>
<reference evidence="3" key="1">
    <citation type="submission" date="2022-07" db="EMBL/GenBank/DDBJ databases">
        <authorList>
            <person name="Trinca V."/>
            <person name="Uliana J.V.C."/>
            <person name="Torres T.T."/>
            <person name="Ward R.J."/>
            <person name="Monesi N."/>
        </authorList>
    </citation>
    <scope>NUCLEOTIDE SEQUENCE</scope>
    <source>
        <strain evidence="3">HSMRA1968</strain>
        <tissue evidence="3">Whole embryos</tissue>
    </source>
</reference>
<dbReference type="AlphaFoldDB" id="A0A9Q0S5M1"/>
<dbReference type="InterPro" id="IPR050231">
    <property type="entry name" value="Iron_ascorbate_oxido_reductase"/>
</dbReference>
<comment type="similarity">
    <text evidence="1">Belongs to the iron/ascorbate-dependent oxidoreductase family.</text>
</comment>
<sequence>MTSVIPVIDVSELLAGTSGKHKVAKEIGDACRTYGFFYISNHGVSEELQKKVEDLSIKFYAQSLEEKEKIHMSVEGRKRGYYGILKERTASGPDFREVLTFGKDLLDDHPYVASGHYKPNQYPENIEGFRETVKEYFQEMETLGTRLIEAIAISLGLDKNYFYENYTSDPHNVLLLVNYPPPNRELKEDEFWGVGEHSDFGFLTILKQDMSGGLQIKSGNSWIDAKPIEGTFVCNIGDMLSIVSGGEYVSTAHRVRNPANHSRQSYPFFIGPNFNAIVKPFNNQKNEAVITDYNDELTESVKELREKYEAYRRNVVA</sequence>
<feature type="domain" description="Fe2OG dioxygenase" evidence="2">
    <location>
        <begin position="170"/>
        <end position="272"/>
    </location>
</feature>
<dbReference type="Gene3D" id="2.60.120.330">
    <property type="entry name" value="B-lactam Antibiotic, Isopenicillin N Synthase, Chain"/>
    <property type="match status" value="1"/>
</dbReference>
<evidence type="ECO:0000313" key="3">
    <source>
        <dbReference type="EMBL" id="KAJ6644175.1"/>
    </source>
</evidence>
<protein>
    <submittedName>
        <fullName evidence="3">Iron/ascorbate oxidoreductase</fullName>
    </submittedName>
</protein>